<comment type="caution">
    <text evidence="1">The sequence shown here is derived from an EMBL/GenBank/DDBJ whole genome shotgun (WGS) entry which is preliminary data.</text>
</comment>
<dbReference type="AlphaFoldDB" id="A0A7J6CDB6"/>
<dbReference type="Proteomes" id="UP000579812">
    <property type="component" value="Unassembled WGS sequence"/>
</dbReference>
<name>A0A7J6CDB6_9TELE</name>
<proteinExistence type="predicted"/>
<reference evidence="1 2" key="1">
    <citation type="submission" date="2020-04" db="EMBL/GenBank/DDBJ databases">
        <title>Chromosome-level genome assembly of a cyprinid fish Onychostoma macrolepis by integration of Nanopore Sequencing, Bionano and Hi-C technology.</title>
        <authorList>
            <person name="Wang D."/>
        </authorList>
    </citation>
    <scope>NUCLEOTIDE SEQUENCE [LARGE SCALE GENOMIC DNA]</scope>
    <source>
        <strain evidence="1">SWU-2019</strain>
        <tissue evidence="1">Muscle</tissue>
    </source>
</reference>
<keyword evidence="2" id="KW-1185">Reference proteome</keyword>
<protein>
    <recommendedName>
        <fullName evidence="3">Interleukin 4</fullName>
    </recommendedName>
</protein>
<dbReference type="EMBL" id="JAAMOB010000014">
    <property type="protein sequence ID" value="KAF4104643.1"/>
    <property type="molecule type" value="Genomic_DNA"/>
</dbReference>
<evidence type="ECO:0000313" key="1">
    <source>
        <dbReference type="EMBL" id="KAF4104643.1"/>
    </source>
</evidence>
<accession>A0A7J6CDB6</accession>
<evidence type="ECO:0000313" key="2">
    <source>
        <dbReference type="Proteomes" id="UP000579812"/>
    </source>
</evidence>
<evidence type="ECO:0008006" key="3">
    <source>
        <dbReference type="Google" id="ProtNLM"/>
    </source>
</evidence>
<gene>
    <name evidence="1" type="ORF">G5714_013974</name>
</gene>
<organism evidence="1 2">
    <name type="scientific">Onychostoma macrolepis</name>
    <dbReference type="NCBI Taxonomy" id="369639"/>
    <lineage>
        <taxon>Eukaryota</taxon>
        <taxon>Metazoa</taxon>
        <taxon>Chordata</taxon>
        <taxon>Craniata</taxon>
        <taxon>Vertebrata</taxon>
        <taxon>Euteleostomi</taxon>
        <taxon>Actinopterygii</taxon>
        <taxon>Neopterygii</taxon>
        <taxon>Teleostei</taxon>
        <taxon>Ostariophysi</taxon>
        <taxon>Cypriniformes</taxon>
        <taxon>Cyprinidae</taxon>
        <taxon>Acrossocheilinae</taxon>
        <taxon>Onychostoma</taxon>
    </lineage>
</organism>
<sequence length="101" mass="11630">MSVNTILKQNSKEILNQFVKDIFPQAGCSEKHLCQAAKVMMHTNLKRTKLHRQLSAYANNSTHHPCSIPATEEHRMKVFLTKIKECSQEQHSKLKNETDVK</sequence>